<feature type="transmembrane region" description="Helical" evidence="2">
    <location>
        <begin position="46"/>
        <end position="62"/>
    </location>
</feature>
<keyword evidence="2" id="KW-0812">Transmembrane</keyword>
<feature type="region of interest" description="Disordered" evidence="1">
    <location>
        <begin position="85"/>
        <end position="115"/>
    </location>
</feature>
<dbReference type="Proteomes" id="UP000217211">
    <property type="component" value="Plasmid pSJ05684b"/>
</dbReference>
<keyword evidence="4" id="KW-1185">Reference proteome</keyword>
<feature type="transmembrane region" description="Helical" evidence="2">
    <location>
        <begin position="20"/>
        <end position="40"/>
    </location>
</feature>
<dbReference type="AlphaFoldDB" id="A0A249PGZ9"/>
<sequence>MAFSISERKYRSSDFAFRLLASPLAFAVYIAIAMATAFLASASTGIPAYLLVPVGFLLVTFLDPPARLTKFREGRNGQLVKKRLRQMPAANNNCPSEFANSRTNSRESRSDSRRR</sequence>
<protein>
    <submittedName>
        <fullName evidence="3">Uncharacterized protein</fullName>
    </submittedName>
</protein>
<evidence type="ECO:0000313" key="3">
    <source>
        <dbReference type="EMBL" id="ASY65223.1"/>
    </source>
</evidence>
<keyword evidence="2" id="KW-1133">Transmembrane helix</keyword>
<dbReference type="KEGG" id="esj:SJ05684_b42410"/>
<name>A0A249PGZ9_9HYPH</name>
<feature type="compositionally biased region" description="Polar residues" evidence="1">
    <location>
        <begin position="89"/>
        <end position="100"/>
    </location>
</feature>
<proteinExistence type="predicted"/>
<dbReference type="EMBL" id="CP023068">
    <property type="protein sequence ID" value="ASY65223.1"/>
    <property type="molecule type" value="Genomic_DNA"/>
</dbReference>
<evidence type="ECO:0000256" key="1">
    <source>
        <dbReference type="SAM" id="MobiDB-lite"/>
    </source>
</evidence>
<reference evidence="3 4" key="1">
    <citation type="submission" date="2017-08" db="EMBL/GenBank/DDBJ databases">
        <title>Multipartite genome sequences of Sinorhizobium species nodulating soybeans.</title>
        <authorList>
            <person name="Tian C.F."/>
        </authorList>
    </citation>
    <scope>NUCLEOTIDE SEQUENCE [LARGE SCALE GENOMIC DNA]</scope>
    <source>
        <strain evidence="3 4">CCBAU 05684</strain>
        <plasmid evidence="4">psj05684b</plasmid>
    </source>
</reference>
<geneLocation type="plasmid" evidence="4">
    <name>psj05684b</name>
</geneLocation>
<organism evidence="3 4">
    <name type="scientific">Sinorhizobium sojae CCBAU 05684</name>
    <dbReference type="NCBI Taxonomy" id="716928"/>
    <lineage>
        <taxon>Bacteria</taxon>
        <taxon>Pseudomonadati</taxon>
        <taxon>Pseudomonadota</taxon>
        <taxon>Alphaproteobacteria</taxon>
        <taxon>Hyphomicrobiales</taxon>
        <taxon>Rhizobiaceae</taxon>
        <taxon>Sinorhizobium/Ensifer group</taxon>
        <taxon>Sinorhizobium</taxon>
    </lineage>
</organism>
<feature type="compositionally biased region" description="Basic and acidic residues" evidence="1">
    <location>
        <begin position="104"/>
        <end position="115"/>
    </location>
</feature>
<keyword evidence="2" id="KW-0472">Membrane</keyword>
<keyword evidence="3" id="KW-0614">Plasmid</keyword>
<gene>
    <name evidence="3" type="ORF">SJ05684_b42410</name>
</gene>
<accession>A0A249PGZ9</accession>
<evidence type="ECO:0000256" key="2">
    <source>
        <dbReference type="SAM" id="Phobius"/>
    </source>
</evidence>
<evidence type="ECO:0000313" key="4">
    <source>
        <dbReference type="Proteomes" id="UP000217211"/>
    </source>
</evidence>